<dbReference type="SUPFAM" id="SSF141868">
    <property type="entry name" value="EAL domain-like"/>
    <property type="match status" value="1"/>
</dbReference>
<keyword evidence="3" id="KW-1185">Reference proteome</keyword>
<dbReference type="OrthoDB" id="581425at2"/>
<dbReference type="Pfam" id="PF00563">
    <property type="entry name" value="EAL"/>
    <property type="match status" value="1"/>
</dbReference>
<evidence type="ECO:0000259" key="1">
    <source>
        <dbReference type="PROSITE" id="PS50883"/>
    </source>
</evidence>
<dbReference type="CDD" id="cd01948">
    <property type="entry name" value="EAL"/>
    <property type="match status" value="1"/>
</dbReference>
<accession>A0A2M9EYP7</accession>
<dbReference type="Proteomes" id="UP000228680">
    <property type="component" value="Unassembled WGS sequence"/>
</dbReference>
<dbReference type="GO" id="GO:0071111">
    <property type="term" value="F:cyclic-guanylate-specific phosphodiesterase activity"/>
    <property type="evidence" value="ECO:0007669"/>
    <property type="project" value="InterPro"/>
</dbReference>
<feature type="domain" description="EAL" evidence="1">
    <location>
        <begin position="87"/>
        <end position="334"/>
    </location>
</feature>
<sequence>MGCQGCQVQGMMYRFELQGEHNLSLQESVQEFLSRNHISFSKEGHEIEVPEQYVKELLNFFEDHLAVEQIQFKTAQTEWSPLSQISEFLDVGWIDDIILKERVECHYQPIVRSDGMLFGYELLARFRDADGNPIFPNEAFDAAKSRGRLYALDRMCRMAAVRHAARLDRVKAFINFIPTSIYSPEFCLRSTMQLASKLNVDPQQLVFEVVETEQVEDVQHLKRILTYYKEKGFMYALDDVGEGFSTLEMLTGIEPHYMKLDRKFVTDIHQKPEQQQVALSFLAHARKMGTVPLAEGIETKEEYDWLKQAGYVLFQGYYIGRPQPEPATLDALNF</sequence>
<evidence type="ECO:0000313" key="2">
    <source>
        <dbReference type="EMBL" id="PJK16333.1"/>
    </source>
</evidence>
<dbReference type="InterPro" id="IPR050706">
    <property type="entry name" value="Cyclic-di-GMP_PDE-like"/>
</dbReference>
<name>A0A2M9EYP7_9BACL</name>
<organism evidence="2 3">
    <name type="scientific">Chryseomicrobium excrementi</name>
    <dbReference type="NCBI Taxonomy" id="2041346"/>
    <lineage>
        <taxon>Bacteria</taxon>
        <taxon>Bacillati</taxon>
        <taxon>Bacillota</taxon>
        <taxon>Bacilli</taxon>
        <taxon>Bacillales</taxon>
        <taxon>Caryophanaceae</taxon>
        <taxon>Chryseomicrobium</taxon>
    </lineage>
</organism>
<dbReference type="SMART" id="SM00052">
    <property type="entry name" value="EAL"/>
    <property type="match status" value="1"/>
</dbReference>
<dbReference type="AlphaFoldDB" id="A0A2M9EYP7"/>
<evidence type="ECO:0000313" key="3">
    <source>
        <dbReference type="Proteomes" id="UP000228680"/>
    </source>
</evidence>
<dbReference type="InterPro" id="IPR001633">
    <property type="entry name" value="EAL_dom"/>
</dbReference>
<dbReference type="PANTHER" id="PTHR33121">
    <property type="entry name" value="CYCLIC DI-GMP PHOSPHODIESTERASE PDEF"/>
    <property type="match status" value="1"/>
</dbReference>
<dbReference type="PROSITE" id="PS50883">
    <property type="entry name" value="EAL"/>
    <property type="match status" value="1"/>
</dbReference>
<gene>
    <name evidence="2" type="ORF">CQS04_10540</name>
</gene>
<dbReference type="PANTHER" id="PTHR33121:SF76">
    <property type="entry name" value="SIGNALING PROTEIN"/>
    <property type="match status" value="1"/>
</dbReference>
<proteinExistence type="predicted"/>
<dbReference type="EMBL" id="PCGR01000003">
    <property type="protein sequence ID" value="PJK16333.1"/>
    <property type="molecule type" value="Genomic_DNA"/>
</dbReference>
<dbReference type="InterPro" id="IPR035919">
    <property type="entry name" value="EAL_sf"/>
</dbReference>
<comment type="caution">
    <text evidence="2">The sequence shown here is derived from an EMBL/GenBank/DDBJ whole genome shotgun (WGS) entry which is preliminary data.</text>
</comment>
<reference evidence="2 3" key="1">
    <citation type="submission" date="2017-10" db="EMBL/GenBank/DDBJ databases">
        <title>Draft genome of Chryseomicrobium casticus sp. nov.</title>
        <authorList>
            <person name="Chakraborty R."/>
            <person name="Saha T."/>
        </authorList>
    </citation>
    <scope>NUCLEOTIDE SEQUENCE [LARGE SCALE GENOMIC DNA]</scope>
    <source>
        <strain evidence="2 3">ET03</strain>
    </source>
</reference>
<dbReference type="Gene3D" id="3.20.20.450">
    <property type="entry name" value="EAL domain"/>
    <property type="match status" value="1"/>
</dbReference>
<protein>
    <submittedName>
        <fullName evidence="2">Diguanylate phosphodiesterase</fullName>
    </submittedName>
</protein>